<evidence type="ECO:0000256" key="1">
    <source>
        <dbReference type="SAM" id="MobiDB-lite"/>
    </source>
</evidence>
<dbReference type="Proteomes" id="UP000276215">
    <property type="component" value="Unassembled WGS sequence"/>
</dbReference>
<name>A0A3N4JV62_9PEZI</name>
<gene>
    <name evidence="2" type="ORF">L873DRAFT_446198</name>
</gene>
<dbReference type="AlphaFoldDB" id="A0A3N4JV62"/>
<reference evidence="2 3" key="1">
    <citation type="journal article" date="2018" name="Nat. Ecol. Evol.">
        <title>Pezizomycetes genomes reveal the molecular basis of ectomycorrhizal truffle lifestyle.</title>
        <authorList>
            <person name="Murat C."/>
            <person name="Payen T."/>
            <person name="Noel B."/>
            <person name="Kuo A."/>
            <person name="Morin E."/>
            <person name="Chen J."/>
            <person name="Kohler A."/>
            <person name="Krizsan K."/>
            <person name="Balestrini R."/>
            <person name="Da Silva C."/>
            <person name="Montanini B."/>
            <person name="Hainaut M."/>
            <person name="Levati E."/>
            <person name="Barry K.W."/>
            <person name="Belfiori B."/>
            <person name="Cichocki N."/>
            <person name="Clum A."/>
            <person name="Dockter R.B."/>
            <person name="Fauchery L."/>
            <person name="Guy J."/>
            <person name="Iotti M."/>
            <person name="Le Tacon F."/>
            <person name="Lindquist E.A."/>
            <person name="Lipzen A."/>
            <person name="Malagnac F."/>
            <person name="Mello A."/>
            <person name="Molinier V."/>
            <person name="Miyauchi S."/>
            <person name="Poulain J."/>
            <person name="Riccioni C."/>
            <person name="Rubini A."/>
            <person name="Sitrit Y."/>
            <person name="Splivallo R."/>
            <person name="Traeger S."/>
            <person name="Wang M."/>
            <person name="Zifcakova L."/>
            <person name="Wipf D."/>
            <person name="Zambonelli A."/>
            <person name="Paolocci F."/>
            <person name="Nowrousian M."/>
            <person name="Ottonello S."/>
            <person name="Baldrian P."/>
            <person name="Spatafora J.W."/>
            <person name="Henrissat B."/>
            <person name="Nagy L.G."/>
            <person name="Aury J.M."/>
            <person name="Wincker P."/>
            <person name="Grigoriev I.V."/>
            <person name="Bonfante P."/>
            <person name="Martin F.M."/>
        </authorList>
    </citation>
    <scope>NUCLEOTIDE SEQUENCE [LARGE SCALE GENOMIC DNA]</scope>
    <source>
        <strain evidence="2 3">120613-1</strain>
    </source>
</reference>
<dbReference type="EMBL" id="ML120368">
    <property type="protein sequence ID" value="RPB02263.1"/>
    <property type="molecule type" value="Genomic_DNA"/>
</dbReference>
<evidence type="ECO:0000313" key="2">
    <source>
        <dbReference type="EMBL" id="RPB02263.1"/>
    </source>
</evidence>
<feature type="compositionally biased region" description="Polar residues" evidence="1">
    <location>
        <begin position="24"/>
        <end position="37"/>
    </location>
</feature>
<protein>
    <submittedName>
        <fullName evidence="2">Uncharacterized protein</fullName>
    </submittedName>
</protein>
<sequence>MVLKGYSPPQSLAAPCRPLPTPQSPRVSYSPSPSLAVTHSPPRSPIIPALHLLPSSPHPSYYCLRLPGPSSFVITAVFRFCRRERDILRRPVRSRALGSPSSGPCRSPGPLRTLNIY</sequence>
<keyword evidence="3" id="KW-1185">Reference proteome</keyword>
<evidence type="ECO:0000313" key="3">
    <source>
        <dbReference type="Proteomes" id="UP000276215"/>
    </source>
</evidence>
<organism evidence="2 3">
    <name type="scientific">Choiromyces venosus 120613-1</name>
    <dbReference type="NCBI Taxonomy" id="1336337"/>
    <lineage>
        <taxon>Eukaryota</taxon>
        <taxon>Fungi</taxon>
        <taxon>Dikarya</taxon>
        <taxon>Ascomycota</taxon>
        <taxon>Pezizomycotina</taxon>
        <taxon>Pezizomycetes</taxon>
        <taxon>Pezizales</taxon>
        <taxon>Tuberaceae</taxon>
        <taxon>Choiromyces</taxon>
    </lineage>
</organism>
<proteinExistence type="predicted"/>
<accession>A0A3N4JV62</accession>
<feature type="region of interest" description="Disordered" evidence="1">
    <location>
        <begin position="1"/>
        <end position="40"/>
    </location>
</feature>